<accession>A0A382NLH3</accession>
<dbReference type="Gene3D" id="3.40.50.850">
    <property type="entry name" value="Isochorismatase-like"/>
    <property type="match status" value="1"/>
</dbReference>
<dbReference type="InterPro" id="IPR000868">
    <property type="entry name" value="Isochorismatase-like_dom"/>
</dbReference>
<name>A0A382NLH3_9ZZZZ</name>
<proteinExistence type="predicted"/>
<dbReference type="InterPro" id="IPR050272">
    <property type="entry name" value="Isochorismatase-like_hydrls"/>
</dbReference>
<dbReference type="AlphaFoldDB" id="A0A382NLH3"/>
<evidence type="ECO:0000259" key="2">
    <source>
        <dbReference type="Pfam" id="PF00857"/>
    </source>
</evidence>
<dbReference type="GO" id="GO:0016787">
    <property type="term" value="F:hydrolase activity"/>
    <property type="evidence" value="ECO:0007669"/>
    <property type="project" value="UniProtKB-KW"/>
</dbReference>
<dbReference type="CDD" id="cd00431">
    <property type="entry name" value="cysteine_hydrolases"/>
    <property type="match status" value="1"/>
</dbReference>
<evidence type="ECO:0000256" key="1">
    <source>
        <dbReference type="ARBA" id="ARBA00022801"/>
    </source>
</evidence>
<evidence type="ECO:0000313" key="3">
    <source>
        <dbReference type="EMBL" id="SVC61155.1"/>
    </source>
</evidence>
<feature type="domain" description="Isochorismatase-like" evidence="2">
    <location>
        <begin position="6"/>
        <end position="190"/>
    </location>
</feature>
<organism evidence="3">
    <name type="scientific">marine metagenome</name>
    <dbReference type="NCBI Taxonomy" id="408172"/>
    <lineage>
        <taxon>unclassified sequences</taxon>
        <taxon>metagenomes</taxon>
        <taxon>ecological metagenomes</taxon>
    </lineage>
</organism>
<dbReference type="SUPFAM" id="SSF52499">
    <property type="entry name" value="Isochorismatase-like hydrolases"/>
    <property type="match status" value="1"/>
</dbReference>
<gene>
    <name evidence="3" type="ORF">METZ01_LOCUS314009</name>
</gene>
<sequence length="199" mass="21618">MKTYVFIDIDTQIDFIHDLGNLAVPGAEALRDNLKALTDFALANKIKIIASTDAHPPDDSEFEIFPSHCVVGTDGQLKIEETTVENNSVIKNEAEAADLVGHVSGFDQVLLEKQTFDVFTNLHAEAVIDSLQAEEYVVYGVATDYCVKAAVLGLLERGCEVTVVEDAIAPVEEQTGEESLTLMREEGAIFKSTVEIIGS</sequence>
<protein>
    <recommendedName>
        <fullName evidence="2">Isochorismatase-like domain-containing protein</fullName>
    </recommendedName>
</protein>
<dbReference type="PANTHER" id="PTHR43540">
    <property type="entry name" value="PEROXYUREIDOACRYLATE/UREIDOACRYLATE AMIDOHYDROLASE-RELATED"/>
    <property type="match status" value="1"/>
</dbReference>
<reference evidence="3" key="1">
    <citation type="submission" date="2018-05" db="EMBL/GenBank/DDBJ databases">
        <authorList>
            <person name="Lanie J.A."/>
            <person name="Ng W.-L."/>
            <person name="Kazmierczak K.M."/>
            <person name="Andrzejewski T.M."/>
            <person name="Davidsen T.M."/>
            <person name="Wayne K.J."/>
            <person name="Tettelin H."/>
            <person name="Glass J.I."/>
            <person name="Rusch D."/>
            <person name="Podicherti R."/>
            <person name="Tsui H.-C.T."/>
            <person name="Winkler M.E."/>
        </authorList>
    </citation>
    <scope>NUCLEOTIDE SEQUENCE</scope>
</reference>
<dbReference type="InterPro" id="IPR036380">
    <property type="entry name" value="Isochorismatase-like_sf"/>
</dbReference>
<dbReference type="Pfam" id="PF00857">
    <property type="entry name" value="Isochorismatase"/>
    <property type="match status" value="1"/>
</dbReference>
<dbReference type="EMBL" id="UINC01100811">
    <property type="protein sequence ID" value="SVC61155.1"/>
    <property type="molecule type" value="Genomic_DNA"/>
</dbReference>
<keyword evidence="1" id="KW-0378">Hydrolase</keyword>